<proteinExistence type="predicted"/>
<dbReference type="AlphaFoldDB" id="A0A0E9S7B2"/>
<protein>
    <submittedName>
        <fullName evidence="1">Uncharacterized protein</fullName>
    </submittedName>
</protein>
<dbReference type="EMBL" id="GBXM01072022">
    <property type="protein sequence ID" value="JAH36555.1"/>
    <property type="molecule type" value="Transcribed_RNA"/>
</dbReference>
<reference evidence="1" key="1">
    <citation type="submission" date="2014-11" db="EMBL/GenBank/DDBJ databases">
        <authorList>
            <person name="Amaro Gonzalez C."/>
        </authorList>
    </citation>
    <scope>NUCLEOTIDE SEQUENCE</scope>
</reference>
<evidence type="ECO:0000313" key="1">
    <source>
        <dbReference type="EMBL" id="JAH36555.1"/>
    </source>
</evidence>
<organism evidence="1">
    <name type="scientific">Anguilla anguilla</name>
    <name type="common">European freshwater eel</name>
    <name type="synonym">Muraena anguilla</name>
    <dbReference type="NCBI Taxonomy" id="7936"/>
    <lineage>
        <taxon>Eukaryota</taxon>
        <taxon>Metazoa</taxon>
        <taxon>Chordata</taxon>
        <taxon>Craniata</taxon>
        <taxon>Vertebrata</taxon>
        <taxon>Euteleostomi</taxon>
        <taxon>Actinopterygii</taxon>
        <taxon>Neopterygii</taxon>
        <taxon>Teleostei</taxon>
        <taxon>Anguilliformes</taxon>
        <taxon>Anguillidae</taxon>
        <taxon>Anguilla</taxon>
    </lineage>
</organism>
<accession>A0A0E9S7B2</accession>
<name>A0A0E9S7B2_ANGAN</name>
<reference evidence="1" key="2">
    <citation type="journal article" date="2015" name="Fish Shellfish Immunol.">
        <title>Early steps in the European eel (Anguilla anguilla)-Vibrio vulnificus interaction in the gills: Role of the RtxA13 toxin.</title>
        <authorList>
            <person name="Callol A."/>
            <person name="Pajuelo D."/>
            <person name="Ebbesson L."/>
            <person name="Teles M."/>
            <person name="MacKenzie S."/>
            <person name="Amaro C."/>
        </authorList>
    </citation>
    <scope>NUCLEOTIDE SEQUENCE</scope>
</reference>
<sequence>MSPVRSQDSCFQRAAWKDHLIPVLM</sequence>